<comment type="caution">
    <text evidence="2">The sequence shown here is derived from an EMBL/GenBank/DDBJ whole genome shotgun (WGS) entry which is preliminary data.</text>
</comment>
<dbReference type="AlphaFoldDB" id="A0A255YUH2"/>
<proteinExistence type="predicted"/>
<dbReference type="RefSeq" id="WP_094457884.1">
    <property type="nucleotide sequence ID" value="NZ_NOXU01000031.1"/>
</dbReference>
<dbReference type="Proteomes" id="UP000216998">
    <property type="component" value="Unassembled WGS sequence"/>
</dbReference>
<name>A0A255YUH2_9PROT</name>
<keyword evidence="1" id="KW-0732">Signal</keyword>
<evidence type="ECO:0000313" key="2">
    <source>
        <dbReference type="EMBL" id="OYQ32852.1"/>
    </source>
</evidence>
<dbReference type="EMBL" id="NOXU01000031">
    <property type="protein sequence ID" value="OYQ32852.1"/>
    <property type="molecule type" value="Genomic_DNA"/>
</dbReference>
<evidence type="ECO:0008006" key="4">
    <source>
        <dbReference type="Google" id="ProtNLM"/>
    </source>
</evidence>
<dbReference type="SUPFAM" id="SSF53850">
    <property type="entry name" value="Periplasmic binding protein-like II"/>
    <property type="match status" value="1"/>
</dbReference>
<organism evidence="2 3">
    <name type="scientific">Niveispirillum lacus</name>
    <dbReference type="NCBI Taxonomy" id="1981099"/>
    <lineage>
        <taxon>Bacteria</taxon>
        <taxon>Pseudomonadati</taxon>
        <taxon>Pseudomonadota</taxon>
        <taxon>Alphaproteobacteria</taxon>
        <taxon>Rhodospirillales</taxon>
        <taxon>Azospirillaceae</taxon>
        <taxon>Niveispirillum</taxon>
    </lineage>
</organism>
<feature type="signal peptide" evidence="1">
    <location>
        <begin position="1"/>
        <end position="21"/>
    </location>
</feature>
<evidence type="ECO:0000313" key="3">
    <source>
        <dbReference type="Proteomes" id="UP000216998"/>
    </source>
</evidence>
<sequence>MLRKVLLLLLMILLSAPPAVLAETTTLRVLQTPEGNHVFFYELLTEAFAAAGKPVQLQGVSGPGMDRFKVMLRTSQLDVMWMVRGPRRDQAYILVDFPLTGGLIGQRILLIRKGDQARFDNIRSLDDFRQQGLSAGMGREWVDKDIWELNGLAVSPGVSDWRRLFKMLEVGNRGIDYLPRGALEVQNDQRANPNLQIERRLVLRYNRDSVFYLSPAAANLAPILKQGLERLRDNGRYAQLLEKHYGKLSRELGLDKRIVLPLRDIDDTTN</sequence>
<keyword evidence="3" id="KW-1185">Reference proteome</keyword>
<feature type="chain" id="PRO_5012423034" description="Solute-binding protein family 3/N-terminal domain-containing protein" evidence="1">
    <location>
        <begin position="22"/>
        <end position="270"/>
    </location>
</feature>
<reference evidence="2 3" key="1">
    <citation type="submission" date="2017-07" db="EMBL/GenBank/DDBJ databases">
        <title>Niveispirillum cyanobacteriorum sp. nov., isolated from cyanobacterial aggregates in a eutrophic lake.</title>
        <authorList>
            <person name="Cai H."/>
        </authorList>
    </citation>
    <scope>NUCLEOTIDE SEQUENCE [LARGE SCALE GENOMIC DNA]</scope>
    <source>
        <strain evidence="3">TH1-14</strain>
    </source>
</reference>
<accession>A0A255YUH2</accession>
<gene>
    <name evidence="2" type="ORF">CHU95_19120</name>
</gene>
<protein>
    <recommendedName>
        <fullName evidence="4">Solute-binding protein family 3/N-terminal domain-containing protein</fullName>
    </recommendedName>
</protein>
<evidence type="ECO:0000256" key="1">
    <source>
        <dbReference type="SAM" id="SignalP"/>
    </source>
</evidence>
<dbReference type="OrthoDB" id="547680at2"/>